<dbReference type="Pfam" id="PF00702">
    <property type="entry name" value="Hydrolase"/>
    <property type="match status" value="1"/>
</dbReference>
<organism evidence="18">
    <name type="scientific">Micromonas pusilla</name>
    <name type="common">Picoplanktonic green alga</name>
    <name type="synonym">Chromulina pusilla</name>
    <dbReference type="NCBI Taxonomy" id="38833"/>
    <lineage>
        <taxon>Eukaryota</taxon>
        <taxon>Viridiplantae</taxon>
        <taxon>Chlorophyta</taxon>
        <taxon>Mamiellophyceae</taxon>
        <taxon>Mamiellales</taxon>
        <taxon>Mamiellaceae</taxon>
        <taxon>Micromonas</taxon>
    </lineage>
</organism>
<evidence type="ECO:0000256" key="14">
    <source>
        <dbReference type="ARBA" id="ARBA00023136"/>
    </source>
</evidence>
<dbReference type="PROSITE" id="PS50846">
    <property type="entry name" value="HMA_2"/>
    <property type="match status" value="4"/>
</dbReference>
<feature type="transmembrane region" description="Helical" evidence="15">
    <location>
        <begin position="690"/>
        <end position="709"/>
    </location>
</feature>
<evidence type="ECO:0000256" key="9">
    <source>
        <dbReference type="ARBA" id="ARBA00022840"/>
    </source>
</evidence>
<dbReference type="InterPro" id="IPR059000">
    <property type="entry name" value="ATPase_P-type_domA"/>
</dbReference>
<feature type="transmembrane region" description="Helical" evidence="15">
    <location>
        <begin position="729"/>
        <end position="751"/>
    </location>
</feature>
<dbReference type="NCBIfam" id="TIGR01494">
    <property type="entry name" value="ATPase_P-type"/>
    <property type="match status" value="1"/>
</dbReference>
<keyword evidence="8 15" id="KW-0547">Nucleotide-binding</keyword>
<evidence type="ECO:0000256" key="7">
    <source>
        <dbReference type="ARBA" id="ARBA00022737"/>
    </source>
</evidence>
<keyword evidence="11 15" id="KW-1133">Transmembrane helix</keyword>
<dbReference type="Pfam" id="PF00403">
    <property type="entry name" value="HMA"/>
    <property type="match status" value="4"/>
</dbReference>
<dbReference type="EMBL" id="HBEV01001592">
    <property type="protein sequence ID" value="CAD8577556.1"/>
    <property type="molecule type" value="Transcribed_RNA"/>
</dbReference>
<feature type="domain" description="HMA" evidence="17">
    <location>
        <begin position="108"/>
        <end position="171"/>
    </location>
</feature>
<evidence type="ECO:0000256" key="1">
    <source>
        <dbReference type="ARBA" id="ARBA00004370"/>
    </source>
</evidence>
<dbReference type="Gene3D" id="3.30.70.100">
    <property type="match status" value="4"/>
</dbReference>
<dbReference type="SFLD" id="SFLDF00027">
    <property type="entry name" value="p-type_atpase"/>
    <property type="match status" value="1"/>
</dbReference>
<feature type="transmembrane region" description="Helical" evidence="15">
    <location>
        <begin position="394"/>
        <end position="411"/>
    </location>
</feature>
<dbReference type="InterPro" id="IPR006121">
    <property type="entry name" value="HMA_dom"/>
</dbReference>
<name>A0A7S0PLK2_MICPS</name>
<reference evidence="18" key="1">
    <citation type="submission" date="2021-01" db="EMBL/GenBank/DDBJ databases">
        <authorList>
            <person name="Corre E."/>
            <person name="Pelletier E."/>
            <person name="Niang G."/>
            <person name="Scheremetjew M."/>
            <person name="Finn R."/>
            <person name="Kale V."/>
            <person name="Holt S."/>
            <person name="Cochrane G."/>
            <person name="Meng A."/>
            <person name="Brown T."/>
            <person name="Cohen L."/>
        </authorList>
    </citation>
    <scope>NUCLEOTIDE SEQUENCE</scope>
    <source>
        <strain evidence="18">CCMP494</strain>
    </source>
</reference>
<dbReference type="InterPro" id="IPR044492">
    <property type="entry name" value="P_typ_ATPase_HD_dom"/>
</dbReference>
<dbReference type="InterPro" id="IPR001757">
    <property type="entry name" value="P_typ_ATPase"/>
</dbReference>
<evidence type="ECO:0000256" key="12">
    <source>
        <dbReference type="ARBA" id="ARBA00023008"/>
    </source>
</evidence>
<evidence type="ECO:0000256" key="16">
    <source>
        <dbReference type="SAM" id="MobiDB-lite"/>
    </source>
</evidence>
<keyword evidence="7" id="KW-0677">Repeat</keyword>
<dbReference type="InterPro" id="IPR036412">
    <property type="entry name" value="HAD-like_sf"/>
</dbReference>
<feature type="transmembrane region" description="Helical" evidence="15">
    <location>
        <begin position="507"/>
        <end position="524"/>
    </location>
</feature>
<dbReference type="CDD" id="cd00371">
    <property type="entry name" value="HMA"/>
    <property type="match status" value="4"/>
</dbReference>
<dbReference type="EC" id="7.2.2.8" evidence="3"/>
<keyword evidence="10" id="KW-1278">Translocase</keyword>
<dbReference type="Gene3D" id="3.40.1110.10">
    <property type="entry name" value="Calcium-transporting ATPase, cytoplasmic domain N"/>
    <property type="match status" value="2"/>
</dbReference>
<dbReference type="SUPFAM" id="SSF81653">
    <property type="entry name" value="Calcium ATPase, transduction domain A"/>
    <property type="match status" value="1"/>
</dbReference>
<evidence type="ECO:0000259" key="17">
    <source>
        <dbReference type="PROSITE" id="PS50846"/>
    </source>
</evidence>
<protein>
    <recommendedName>
        <fullName evidence="3">P-type Cu(+) transporter</fullName>
        <ecNumber evidence="3">7.2.2.8</ecNumber>
    </recommendedName>
</protein>
<evidence type="ECO:0000256" key="4">
    <source>
        <dbReference type="ARBA" id="ARBA00022448"/>
    </source>
</evidence>
<dbReference type="PROSITE" id="PS01047">
    <property type="entry name" value="HMA_1"/>
    <property type="match status" value="2"/>
</dbReference>
<keyword evidence="4" id="KW-0813">Transport</keyword>
<feature type="transmembrane region" description="Helical" evidence="15">
    <location>
        <begin position="1084"/>
        <end position="1105"/>
    </location>
</feature>
<dbReference type="GO" id="GO:0140581">
    <property type="term" value="F:P-type monovalent copper transporter activity"/>
    <property type="evidence" value="ECO:0007669"/>
    <property type="project" value="UniProtKB-EC"/>
</dbReference>
<keyword evidence="14 15" id="KW-0472">Membrane</keyword>
<dbReference type="SFLD" id="SFLDS00003">
    <property type="entry name" value="Haloacid_Dehalogenase"/>
    <property type="match status" value="1"/>
</dbReference>
<dbReference type="InterPro" id="IPR017969">
    <property type="entry name" value="Heavy-metal-associated_CS"/>
</dbReference>
<evidence type="ECO:0000313" key="18">
    <source>
        <dbReference type="EMBL" id="CAD8577556.1"/>
    </source>
</evidence>
<evidence type="ECO:0000256" key="2">
    <source>
        <dbReference type="ARBA" id="ARBA00006024"/>
    </source>
</evidence>
<dbReference type="InterPro" id="IPR036163">
    <property type="entry name" value="HMA_dom_sf"/>
</dbReference>
<dbReference type="InterPro" id="IPR023214">
    <property type="entry name" value="HAD_sf"/>
</dbReference>
<feature type="transmembrane region" description="Helical" evidence="15">
    <location>
        <begin position="431"/>
        <end position="452"/>
    </location>
</feature>
<keyword evidence="9 15" id="KW-0067">ATP-binding</keyword>
<evidence type="ECO:0000256" key="5">
    <source>
        <dbReference type="ARBA" id="ARBA00022692"/>
    </source>
</evidence>
<dbReference type="InterPro" id="IPR023298">
    <property type="entry name" value="ATPase_P-typ_TM_dom_sf"/>
</dbReference>
<dbReference type="SUPFAM" id="SSF55008">
    <property type="entry name" value="HMA, heavy metal-associated domain"/>
    <property type="match status" value="4"/>
</dbReference>
<dbReference type="PANTHER" id="PTHR46594:SF4">
    <property type="entry name" value="P-TYPE CATION-TRANSPORTING ATPASE"/>
    <property type="match status" value="1"/>
</dbReference>
<dbReference type="FunFam" id="2.70.150.10:FF:000002">
    <property type="entry name" value="Copper-transporting ATPase 1, putative"/>
    <property type="match status" value="1"/>
</dbReference>
<feature type="region of interest" description="Disordered" evidence="16">
    <location>
        <begin position="72"/>
        <end position="91"/>
    </location>
</feature>
<dbReference type="InterPro" id="IPR018303">
    <property type="entry name" value="ATPase_P-typ_P_site"/>
</dbReference>
<dbReference type="GO" id="GO:0016020">
    <property type="term" value="C:membrane"/>
    <property type="evidence" value="ECO:0007669"/>
    <property type="project" value="UniProtKB-SubCell"/>
</dbReference>
<dbReference type="InterPro" id="IPR023299">
    <property type="entry name" value="ATPase_P-typ_cyto_dom_N"/>
</dbReference>
<evidence type="ECO:0000256" key="15">
    <source>
        <dbReference type="RuleBase" id="RU362081"/>
    </source>
</evidence>
<feature type="transmembrane region" description="Helical" evidence="15">
    <location>
        <begin position="473"/>
        <end position="495"/>
    </location>
</feature>
<evidence type="ECO:0000256" key="3">
    <source>
        <dbReference type="ARBA" id="ARBA00012517"/>
    </source>
</evidence>
<dbReference type="PROSITE" id="PS00154">
    <property type="entry name" value="ATPASE_E1_E2"/>
    <property type="match status" value="1"/>
</dbReference>
<feature type="domain" description="HMA" evidence="17">
    <location>
        <begin position="3"/>
        <end position="69"/>
    </location>
</feature>
<evidence type="ECO:0000256" key="6">
    <source>
        <dbReference type="ARBA" id="ARBA00022723"/>
    </source>
</evidence>
<dbReference type="InterPro" id="IPR006122">
    <property type="entry name" value="HMA_Cu_ion-bd"/>
</dbReference>
<dbReference type="PRINTS" id="PR00119">
    <property type="entry name" value="CATATPASE"/>
</dbReference>
<evidence type="ECO:0000256" key="13">
    <source>
        <dbReference type="ARBA" id="ARBA00023065"/>
    </source>
</evidence>
<dbReference type="PRINTS" id="PR00942">
    <property type="entry name" value="CUATPASEI"/>
</dbReference>
<feature type="domain" description="HMA" evidence="17">
    <location>
        <begin position="298"/>
        <end position="364"/>
    </location>
</feature>
<keyword evidence="6 15" id="KW-0479">Metal-binding</keyword>
<dbReference type="SUPFAM" id="SSF56784">
    <property type="entry name" value="HAD-like"/>
    <property type="match status" value="1"/>
</dbReference>
<feature type="region of interest" description="Disordered" evidence="16">
    <location>
        <begin position="180"/>
        <end position="220"/>
    </location>
</feature>
<dbReference type="GO" id="GO:0005524">
    <property type="term" value="F:ATP binding"/>
    <property type="evidence" value="ECO:0007669"/>
    <property type="project" value="UniProtKB-UniRule"/>
</dbReference>
<dbReference type="NCBIfam" id="TIGR00003">
    <property type="entry name" value="copper ion binding protein"/>
    <property type="match status" value="3"/>
</dbReference>
<dbReference type="InterPro" id="IPR027256">
    <property type="entry name" value="P-typ_ATPase_IB"/>
</dbReference>
<dbReference type="Gene3D" id="3.40.50.1000">
    <property type="entry name" value="HAD superfamily/HAD-like"/>
    <property type="match status" value="1"/>
</dbReference>
<dbReference type="NCBIfam" id="TIGR01525">
    <property type="entry name" value="ATPase-IB_hvy"/>
    <property type="match status" value="1"/>
</dbReference>
<feature type="transmembrane region" description="Helical" evidence="15">
    <location>
        <begin position="1051"/>
        <end position="1072"/>
    </location>
</feature>
<dbReference type="GO" id="GO:0016887">
    <property type="term" value="F:ATP hydrolysis activity"/>
    <property type="evidence" value="ECO:0007669"/>
    <property type="project" value="InterPro"/>
</dbReference>
<dbReference type="SUPFAM" id="SSF81665">
    <property type="entry name" value="Calcium ATPase, transmembrane domain M"/>
    <property type="match status" value="1"/>
</dbReference>
<proteinExistence type="inferred from homology"/>
<keyword evidence="12" id="KW-0186">Copper</keyword>
<dbReference type="Gene3D" id="2.70.150.10">
    <property type="entry name" value="Calcium-transporting ATPase, cytoplasmic transduction domain A"/>
    <property type="match status" value="1"/>
</dbReference>
<keyword evidence="13" id="KW-0406">Ion transport</keyword>
<evidence type="ECO:0000256" key="10">
    <source>
        <dbReference type="ARBA" id="ARBA00022967"/>
    </source>
</evidence>
<dbReference type="SFLD" id="SFLDG00002">
    <property type="entry name" value="C1.7:_P-type_atpase_like"/>
    <property type="match status" value="1"/>
</dbReference>
<gene>
    <name evidence="18" type="ORF">MSP1404_LOCUS1262</name>
</gene>
<evidence type="ECO:0000256" key="11">
    <source>
        <dbReference type="ARBA" id="ARBA00022989"/>
    </source>
</evidence>
<sequence length="1130" mass="117493">MASQAILRVDGMVCGSCTSAVNVALRSTPGVSTVVVSLEDKSATVMFDPTVVKLEELREAVEDCGFDVLDASSSDAPPSAPTASTPLVTPFPPPSELPPAEIDFGSPRIVTLVISGMSCQRCADWVTEALRGVEGVSDAKVDLSKHVATVEGVAGAAALVRCVSDTGYTARVIRSNKTTARGSTPTRVLDLEAPDDDEDSPLVNSTGVASDGIRSSDRGERSVTLRVSGMSCASCVAKVEEAAMTVPGVASATVNLLAETATVRLARDARRDAPPADPEDVAAAVASYGYAAEVIDTSGLAFRVGGMVCASCPPRIEMAIGRVKGVARVEANYLLGKVVVQYNAAVVGARMIKAAIEALDYTAELWDASSDGASASDGSSAGHAREARRYRQEFFWSICFAGPLLVLMMGLENIPEVHEAMMTDALGGAAPGMLPVMALVAWIAATPVQFWLGRQFYIRSWKALRHGSANMDLLVAMGTSAAYAYSVYVVLVGMFDPVLARRGGAQFFETAAVLISFVLLGKWLEARAKGKTSEAIRKLASLQPSTATIVEIHGGGVSSSDDDFVDVAGPAFQSLAAAVSAARPENEREVDTALLQRGDVLRVFPGAHFPADGIVLCGKTAADESMITGESMPVSKSPGDGVIGGTVNRSGMVLVLARGVGADSMLSKVVRLIEDAQVAKAPIQAYADKVSAVFVPSIVVIATVTWVTWFSLASAGALPSEWTNVEGEFLFSFLFAITVLVIACPCALGLATPTAVMVGTGLGARMGILIKGGAPLETAHAVSHVVFDKTGTLTKGQPAVTAVRAFDAIRADEDRLLWLAGSAETGSEHPIGRAIVAAASSGRKLSTIQDFEAVAGRGLRCRLVEDGSSVLVGNVRFMSENGVDMTPAMLEAVREEEEKGQTVAVVHAGVAQGGKPLGLVCVSDPVRPEASAAVAALTGRGVGTSLVSGDNWRVARAIAASVGIRHVVAEALPAGKVDAVRDLQHEGNKVAVVGDGINDAPAMAQSDLGIAVGAGTDVAMEAAGVVLVRSNLLDVVAALDISRVTFRRIRINLFFSLAYNCLGVPIAAGALYPLIHARLPPEVAALAMALSSVSVVMSSLSLRYYQPPIGSHRSEVFEPASAVLIEMNRL</sequence>
<dbReference type="PANTHER" id="PTHR46594">
    <property type="entry name" value="P-TYPE CATION-TRANSPORTING ATPASE"/>
    <property type="match status" value="1"/>
</dbReference>
<comment type="subcellular location">
    <subcellularLocation>
        <location evidence="1 15">Membrane</location>
    </subcellularLocation>
</comment>
<comment type="similarity">
    <text evidence="2 15">Belongs to the cation transport ATPase (P-type) (TC 3.A.3) family. Type IB subfamily.</text>
</comment>
<feature type="compositionally biased region" description="Low complexity" evidence="16">
    <location>
        <begin position="72"/>
        <end position="88"/>
    </location>
</feature>
<dbReference type="CDD" id="cd02094">
    <property type="entry name" value="P-type_ATPase_Cu-like"/>
    <property type="match status" value="1"/>
</dbReference>
<dbReference type="InterPro" id="IPR008250">
    <property type="entry name" value="ATPase_P-typ_transduc_dom_A_sf"/>
</dbReference>
<feature type="domain" description="HMA" evidence="17">
    <location>
        <begin position="221"/>
        <end position="293"/>
    </location>
</feature>
<accession>A0A7S0PLK2</accession>
<dbReference type="Pfam" id="PF00122">
    <property type="entry name" value="E1-E2_ATPase"/>
    <property type="match status" value="1"/>
</dbReference>
<evidence type="ECO:0000256" key="8">
    <source>
        <dbReference type="ARBA" id="ARBA00022741"/>
    </source>
</evidence>
<dbReference type="GO" id="GO:0005507">
    <property type="term" value="F:copper ion binding"/>
    <property type="evidence" value="ECO:0007669"/>
    <property type="project" value="InterPro"/>
</dbReference>
<keyword evidence="5 15" id="KW-0812">Transmembrane</keyword>
<dbReference type="AlphaFoldDB" id="A0A7S0PLK2"/>
<dbReference type="FunFam" id="3.30.70.100:FF:000001">
    <property type="entry name" value="ATPase copper transporting beta"/>
    <property type="match status" value="2"/>
</dbReference>